<accession>A0AAD1TGW9</accession>
<protein>
    <submittedName>
        <fullName evidence="1">Uncharacterized protein</fullName>
    </submittedName>
</protein>
<dbReference type="AlphaFoldDB" id="A0AAD1TGW9"/>
<keyword evidence="2" id="KW-1185">Reference proteome</keyword>
<proteinExistence type="predicted"/>
<dbReference type="Proteomes" id="UP001295444">
    <property type="component" value="Chromosome 13"/>
</dbReference>
<reference evidence="1" key="1">
    <citation type="submission" date="2022-03" db="EMBL/GenBank/DDBJ databases">
        <authorList>
            <person name="Alioto T."/>
            <person name="Alioto T."/>
            <person name="Gomez Garrido J."/>
        </authorList>
    </citation>
    <scope>NUCLEOTIDE SEQUENCE</scope>
</reference>
<name>A0AAD1TGW9_PELCU</name>
<gene>
    <name evidence="1" type="ORF">PECUL_23A015340</name>
</gene>
<organism evidence="1 2">
    <name type="scientific">Pelobates cultripes</name>
    <name type="common">Western spadefoot toad</name>
    <dbReference type="NCBI Taxonomy" id="61616"/>
    <lineage>
        <taxon>Eukaryota</taxon>
        <taxon>Metazoa</taxon>
        <taxon>Chordata</taxon>
        <taxon>Craniata</taxon>
        <taxon>Vertebrata</taxon>
        <taxon>Euteleostomi</taxon>
        <taxon>Amphibia</taxon>
        <taxon>Batrachia</taxon>
        <taxon>Anura</taxon>
        <taxon>Pelobatoidea</taxon>
        <taxon>Pelobatidae</taxon>
        <taxon>Pelobates</taxon>
    </lineage>
</organism>
<evidence type="ECO:0000313" key="2">
    <source>
        <dbReference type="Proteomes" id="UP001295444"/>
    </source>
</evidence>
<evidence type="ECO:0000313" key="1">
    <source>
        <dbReference type="EMBL" id="CAH2327064.1"/>
    </source>
</evidence>
<dbReference type="EMBL" id="OW240924">
    <property type="protein sequence ID" value="CAH2327064.1"/>
    <property type="molecule type" value="Genomic_DNA"/>
</dbReference>
<sequence length="83" mass="8829">MVTAGTSAVASMETEANSGDQGLFHLFNFCLVKETFCWMSNGMRVPGTLGTGPRDSVLKLSVGLEHPTQSALTRSKDGPLPML</sequence>